<keyword evidence="2" id="KW-0732">Signal</keyword>
<sequence length="89" mass="9216">MKTLVLLSLAATILATALPVPDTQNLAQQQPKGGLSKEPGYSGGQHTGWPGGHPCQHAEQCATGNCCNNAIEGSVRKCIEKYATGCPPV</sequence>
<evidence type="ECO:0000256" key="2">
    <source>
        <dbReference type="SAM" id="SignalP"/>
    </source>
</evidence>
<feature type="region of interest" description="Disordered" evidence="1">
    <location>
        <begin position="21"/>
        <end position="49"/>
    </location>
</feature>
<accession>A0A5M9LZV0</accession>
<feature type="chain" id="PRO_5043478768" evidence="2">
    <location>
        <begin position="18"/>
        <end position="89"/>
    </location>
</feature>
<evidence type="ECO:0000313" key="3">
    <source>
        <dbReference type="EMBL" id="KAF7579358.1"/>
    </source>
</evidence>
<feature type="signal peptide" evidence="2">
    <location>
        <begin position="1"/>
        <end position="17"/>
    </location>
</feature>
<gene>
    <name evidence="3" type="ORF">PtrM4_035980</name>
</gene>
<evidence type="ECO:0000313" key="4">
    <source>
        <dbReference type="Proteomes" id="UP000245464"/>
    </source>
</evidence>
<feature type="compositionally biased region" description="Polar residues" evidence="1">
    <location>
        <begin position="22"/>
        <end position="31"/>
    </location>
</feature>
<dbReference type="KEGG" id="ptrr:6347397"/>
<comment type="caution">
    <text evidence="3">The sequence shown here is derived from an EMBL/GenBank/DDBJ whole genome shotgun (WGS) entry which is preliminary data.</text>
</comment>
<protein>
    <submittedName>
        <fullName evidence="3">Uncharacterized protein</fullName>
    </submittedName>
</protein>
<name>A0A5M9LZV0_9PLEO</name>
<reference evidence="3" key="1">
    <citation type="journal article" date="2018" name="BMC Genomics">
        <title>Comparative genomics of the wheat fungal pathogen Pyrenophora tritici-repentis reveals chromosomal variations and genome plasticity.</title>
        <authorList>
            <person name="Moolhuijzen P."/>
            <person name="See P.T."/>
            <person name="Hane J.K."/>
            <person name="Shi G."/>
            <person name="Liu Z."/>
            <person name="Oliver R.P."/>
            <person name="Moffat C.S."/>
        </authorList>
    </citation>
    <scope>NUCLEOTIDE SEQUENCE [LARGE SCALE GENOMIC DNA]</scope>
    <source>
        <strain evidence="3">M4</strain>
    </source>
</reference>
<dbReference type="Proteomes" id="UP000245464">
    <property type="component" value="Chromosome 1"/>
</dbReference>
<proteinExistence type="predicted"/>
<dbReference type="GeneID" id="6347397"/>
<dbReference type="AlphaFoldDB" id="A0A5M9LZV0"/>
<dbReference type="RefSeq" id="XP_065966336.1">
    <property type="nucleotide sequence ID" value="XM_066104134.1"/>
</dbReference>
<evidence type="ECO:0000256" key="1">
    <source>
        <dbReference type="SAM" id="MobiDB-lite"/>
    </source>
</evidence>
<dbReference type="EMBL" id="NQIK02000001">
    <property type="protein sequence ID" value="KAF7579358.1"/>
    <property type="molecule type" value="Genomic_DNA"/>
</dbReference>
<organism evidence="3 4">
    <name type="scientific">Pyrenophora tritici-repentis</name>
    <dbReference type="NCBI Taxonomy" id="45151"/>
    <lineage>
        <taxon>Eukaryota</taxon>
        <taxon>Fungi</taxon>
        <taxon>Dikarya</taxon>
        <taxon>Ascomycota</taxon>
        <taxon>Pezizomycotina</taxon>
        <taxon>Dothideomycetes</taxon>
        <taxon>Pleosporomycetidae</taxon>
        <taxon>Pleosporales</taxon>
        <taxon>Pleosporineae</taxon>
        <taxon>Pleosporaceae</taxon>
        <taxon>Pyrenophora</taxon>
    </lineage>
</organism>